<dbReference type="SMART" id="SM00304">
    <property type="entry name" value="HAMP"/>
    <property type="match status" value="1"/>
</dbReference>
<feature type="compositionally biased region" description="Polar residues" evidence="5">
    <location>
        <begin position="619"/>
        <end position="631"/>
    </location>
</feature>
<feature type="domain" description="HAMP" evidence="8">
    <location>
        <begin position="327"/>
        <end position="379"/>
    </location>
</feature>
<keyword evidence="6" id="KW-0812">Transmembrane</keyword>
<dbReference type="InterPro" id="IPR003660">
    <property type="entry name" value="HAMP_dom"/>
</dbReference>
<feature type="region of interest" description="Disordered" evidence="5">
    <location>
        <begin position="619"/>
        <end position="644"/>
    </location>
</feature>
<dbReference type="PRINTS" id="PR00260">
    <property type="entry name" value="CHEMTRNSDUCR"/>
</dbReference>
<evidence type="ECO:0000256" key="2">
    <source>
        <dbReference type="ARBA" id="ARBA00023224"/>
    </source>
</evidence>
<dbReference type="SMART" id="SM00283">
    <property type="entry name" value="MA"/>
    <property type="match status" value="1"/>
</dbReference>
<name>A0ABR8NXH7_9GAMM</name>
<evidence type="ECO:0000313" key="9">
    <source>
        <dbReference type="EMBL" id="MBD5769893.1"/>
    </source>
</evidence>
<comment type="subcellular location">
    <subcellularLocation>
        <location evidence="1">Membrane</location>
    </subcellularLocation>
</comment>
<dbReference type="CDD" id="cd06225">
    <property type="entry name" value="HAMP"/>
    <property type="match status" value="1"/>
</dbReference>
<dbReference type="Pfam" id="PF00672">
    <property type="entry name" value="HAMP"/>
    <property type="match status" value="1"/>
</dbReference>
<reference evidence="9 10" key="1">
    <citation type="submission" date="2020-09" db="EMBL/GenBank/DDBJ databases">
        <title>Marinomonas sp. nov., isolated from the cysticercosis algae of Qingdao, China.</title>
        <authorList>
            <person name="Sun X."/>
        </authorList>
    </citation>
    <scope>NUCLEOTIDE SEQUENCE [LARGE SCALE GENOMIC DNA]</scope>
    <source>
        <strain evidence="9 10">SM2066</strain>
    </source>
</reference>
<dbReference type="InterPro" id="IPR004089">
    <property type="entry name" value="MCPsignal_dom"/>
</dbReference>
<evidence type="ECO:0000256" key="1">
    <source>
        <dbReference type="ARBA" id="ARBA00004370"/>
    </source>
</evidence>
<dbReference type="Gene3D" id="6.10.340.10">
    <property type="match status" value="1"/>
</dbReference>
<evidence type="ECO:0000259" key="7">
    <source>
        <dbReference type="PROSITE" id="PS50111"/>
    </source>
</evidence>
<dbReference type="Pfam" id="PF00015">
    <property type="entry name" value="MCPsignal"/>
    <property type="match status" value="1"/>
</dbReference>
<evidence type="ECO:0000256" key="6">
    <source>
        <dbReference type="SAM" id="Phobius"/>
    </source>
</evidence>
<evidence type="ECO:0000259" key="8">
    <source>
        <dbReference type="PROSITE" id="PS50885"/>
    </source>
</evidence>
<sequence length="657" mass="71940">MSLSVIQRILCGFSVLLLLLFLIAASGFWGVSKIESRLNIVTGKVADITSTSHELKDDLSLANAAVLQYLLSKSPDSLEGLSQRFQSYKQGYIDVSDVLESQLEKVDIMNDALRNINKEADSFFTYTDMAFSNYKKMLDLQLLVADEKGYLKNSLIFASEDLALLEEGADFATGSSASYIRNSIQNIQTSVVDYFESQNLKGMQALRDSMSATFEGVKEKQALLTDENIDSLIEELETAILSDDGVITKHYESIVLEQESEILAKNLSASMDKINAEVEQLLSETKLMGESAKSEASTAASLSIFIITIVLIVSIVIAVLVALWVSRSIKNPLKEVMDVLGKISNGDFTKRSKVNTQDEFGELSRWVNELVSKLQAVMKDIDLSSNKVANSADSNVRLAGDSKRLMSAQNQRTTEVASSMNEMTTTVEQVAKSSEIILHQIQSVDQGATKSRAQMDANIQKNEHLLAKIEESTLVVNQLDEYSKDIGNILDVIQQIAEQTNLLALNAAIEAARAGEQGRGFAVVADEVRTLATRTQSSTEDIQRVIVQLQQGVTKTVGSMSESHTSANASVEEARLVGASLTELQHNMTEIRDLSTQIATAAEEQSAVAQEIRQNIQDISEMSEQAATGSDQSEKDSEGLSQLASHQKQLLSQFKIV</sequence>
<gene>
    <name evidence="9" type="ORF">IF202_02410</name>
</gene>
<dbReference type="InterPro" id="IPR004090">
    <property type="entry name" value="Chemotax_Me-accpt_rcpt"/>
</dbReference>
<dbReference type="PROSITE" id="PS50885">
    <property type="entry name" value="HAMP"/>
    <property type="match status" value="1"/>
</dbReference>
<keyword evidence="6" id="KW-0472">Membrane</keyword>
<feature type="transmembrane region" description="Helical" evidence="6">
    <location>
        <begin position="302"/>
        <end position="325"/>
    </location>
</feature>
<protein>
    <submittedName>
        <fullName evidence="9">Methyl-accepting chemotaxis protein</fullName>
    </submittedName>
</protein>
<keyword evidence="2 4" id="KW-0807">Transducer</keyword>
<dbReference type="PANTHER" id="PTHR32089">
    <property type="entry name" value="METHYL-ACCEPTING CHEMOTAXIS PROTEIN MCPB"/>
    <property type="match status" value="1"/>
</dbReference>
<organism evidence="9 10">
    <name type="scientific">Marinomonas colpomeniae</name>
    <dbReference type="NCBI Taxonomy" id="2774408"/>
    <lineage>
        <taxon>Bacteria</taxon>
        <taxon>Pseudomonadati</taxon>
        <taxon>Pseudomonadota</taxon>
        <taxon>Gammaproteobacteria</taxon>
        <taxon>Oceanospirillales</taxon>
        <taxon>Oceanospirillaceae</taxon>
        <taxon>Marinomonas</taxon>
    </lineage>
</organism>
<dbReference type="RefSeq" id="WP_191593270.1">
    <property type="nucleotide sequence ID" value="NZ_JACYFC010000001.1"/>
</dbReference>
<evidence type="ECO:0000256" key="5">
    <source>
        <dbReference type="SAM" id="MobiDB-lite"/>
    </source>
</evidence>
<dbReference type="Proteomes" id="UP000604161">
    <property type="component" value="Unassembled WGS sequence"/>
</dbReference>
<comment type="caution">
    <text evidence="9">The sequence shown here is derived from an EMBL/GenBank/DDBJ whole genome shotgun (WGS) entry which is preliminary data.</text>
</comment>
<feature type="domain" description="Methyl-accepting transducer" evidence="7">
    <location>
        <begin position="384"/>
        <end position="620"/>
    </location>
</feature>
<dbReference type="PANTHER" id="PTHR32089:SF70">
    <property type="entry name" value="ENERGY TAXIS MODULATING METHYL ACCEPTING SENSORY TRANSDUCER"/>
    <property type="match status" value="1"/>
</dbReference>
<dbReference type="EMBL" id="JACYFC010000001">
    <property type="protein sequence ID" value="MBD5769893.1"/>
    <property type="molecule type" value="Genomic_DNA"/>
</dbReference>
<keyword evidence="6" id="KW-1133">Transmembrane helix</keyword>
<evidence type="ECO:0000313" key="10">
    <source>
        <dbReference type="Proteomes" id="UP000604161"/>
    </source>
</evidence>
<dbReference type="CDD" id="cd11386">
    <property type="entry name" value="MCP_signal"/>
    <property type="match status" value="1"/>
</dbReference>
<accession>A0ABR8NXH7</accession>
<keyword evidence="10" id="KW-1185">Reference proteome</keyword>
<evidence type="ECO:0000256" key="4">
    <source>
        <dbReference type="PROSITE-ProRule" id="PRU00284"/>
    </source>
</evidence>
<dbReference type="Gene3D" id="1.10.287.950">
    <property type="entry name" value="Methyl-accepting chemotaxis protein"/>
    <property type="match status" value="1"/>
</dbReference>
<evidence type="ECO:0000256" key="3">
    <source>
        <dbReference type="ARBA" id="ARBA00029447"/>
    </source>
</evidence>
<dbReference type="PROSITE" id="PS50111">
    <property type="entry name" value="CHEMOTAXIS_TRANSDUC_2"/>
    <property type="match status" value="1"/>
</dbReference>
<dbReference type="SUPFAM" id="SSF58104">
    <property type="entry name" value="Methyl-accepting chemotaxis protein (MCP) signaling domain"/>
    <property type="match status" value="1"/>
</dbReference>
<comment type="similarity">
    <text evidence="3">Belongs to the methyl-accepting chemotaxis (MCP) protein family.</text>
</comment>
<proteinExistence type="inferred from homology"/>